<evidence type="ECO:0000256" key="12">
    <source>
        <dbReference type="ARBA" id="ARBA00023163"/>
    </source>
</evidence>
<keyword evidence="12" id="KW-0804">Transcription</keyword>
<keyword evidence="5" id="KW-0158">Chromosome</keyword>
<dbReference type="SMART" id="SM00360">
    <property type="entry name" value="RRM"/>
    <property type="match status" value="1"/>
</dbReference>
<comment type="caution">
    <text evidence="23">The sequence shown here is derived from an EMBL/GenBank/DDBJ whole genome shotgun (WGS) entry which is preliminary data.</text>
</comment>
<dbReference type="Proteomes" id="UP000007148">
    <property type="component" value="Unassembled WGS sequence"/>
</dbReference>
<dbReference type="EC" id="2.1.1.354" evidence="3"/>
<dbReference type="OMA" id="LRDRHSW"/>
<evidence type="ECO:0000256" key="9">
    <source>
        <dbReference type="ARBA" id="ARBA00022853"/>
    </source>
</evidence>
<evidence type="ECO:0000259" key="21">
    <source>
        <dbReference type="PROSITE" id="PS50280"/>
    </source>
</evidence>
<evidence type="ECO:0000313" key="23">
    <source>
        <dbReference type="EMBL" id="CCA74938.1"/>
    </source>
</evidence>
<feature type="region of interest" description="Disordered" evidence="19">
    <location>
        <begin position="1044"/>
        <end position="1064"/>
    </location>
</feature>
<dbReference type="InterPro" id="IPR046341">
    <property type="entry name" value="SET_dom_sf"/>
</dbReference>
<dbReference type="Pfam" id="PF11767">
    <property type="entry name" value="SET_assoc"/>
    <property type="match status" value="1"/>
</dbReference>
<keyword evidence="11" id="KW-0805">Transcription regulation</keyword>
<keyword evidence="8" id="KW-0949">S-adenosyl-L-methionine</keyword>
<evidence type="ECO:0000256" key="3">
    <source>
        <dbReference type="ARBA" id="ARBA00012182"/>
    </source>
</evidence>
<dbReference type="InterPro" id="IPR037841">
    <property type="entry name" value="SET_SETD1A/B"/>
</dbReference>
<dbReference type="InterPro" id="IPR012677">
    <property type="entry name" value="Nucleotide-bd_a/b_plait_sf"/>
</dbReference>
<keyword evidence="9" id="KW-0156">Chromatin regulator</keyword>
<evidence type="ECO:0000256" key="6">
    <source>
        <dbReference type="ARBA" id="ARBA00022603"/>
    </source>
</evidence>
<dbReference type="PROSITE" id="PS50280">
    <property type="entry name" value="SET"/>
    <property type="match status" value="1"/>
</dbReference>
<accession>G4TUE5</accession>
<dbReference type="Gene3D" id="3.30.70.330">
    <property type="match status" value="1"/>
</dbReference>
<keyword evidence="10 18" id="KW-0694">RNA-binding</keyword>
<proteinExistence type="predicted"/>
<evidence type="ECO:0000256" key="2">
    <source>
        <dbReference type="ARBA" id="ARBA00004286"/>
    </source>
</evidence>
<comment type="catalytic activity">
    <reaction evidence="16">
        <text>N(6)-methyl-L-lysyl(4)-[histone H3] + S-adenosyl-L-methionine = N(6),N(6)-dimethyl-L-lysyl(4)-[histone H3] + S-adenosyl-L-homocysteine + H(+)</text>
        <dbReference type="Rhea" id="RHEA:60268"/>
        <dbReference type="Rhea" id="RHEA-COMP:15540"/>
        <dbReference type="Rhea" id="RHEA-COMP:15543"/>
        <dbReference type="ChEBI" id="CHEBI:15378"/>
        <dbReference type="ChEBI" id="CHEBI:57856"/>
        <dbReference type="ChEBI" id="CHEBI:59789"/>
        <dbReference type="ChEBI" id="CHEBI:61929"/>
        <dbReference type="ChEBI" id="CHEBI:61976"/>
    </reaction>
</comment>
<feature type="compositionally biased region" description="Low complexity" evidence="19">
    <location>
        <begin position="334"/>
        <end position="351"/>
    </location>
</feature>
<dbReference type="InParanoid" id="G4TUE5"/>
<evidence type="ECO:0000259" key="20">
    <source>
        <dbReference type="PROSITE" id="PS50102"/>
    </source>
</evidence>
<dbReference type="SMART" id="SM01291">
    <property type="entry name" value="N-SET"/>
    <property type="match status" value="1"/>
</dbReference>
<evidence type="ECO:0000256" key="17">
    <source>
        <dbReference type="ARBA" id="ARBA00049129"/>
    </source>
</evidence>
<dbReference type="InterPro" id="IPR001214">
    <property type="entry name" value="SET_dom"/>
</dbReference>
<feature type="compositionally biased region" description="Low complexity" evidence="19">
    <location>
        <begin position="74"/>
        <end position="91"/>
    </location>
</feature>
<dbReference type="InterPro" id="IPR024636">
    <property type="entry name" value="SET_assoc"/>
</dbReference>
<gene>
    <name evidence="23" type="ORF">PIIN_08918</name>
</gene>
<dbReference type="Pfam" id="PF11764">
    <property type="entry name" value="N-SET"/>
    <property type="match status" value="1"/>
</dbReference>
<dbReference type="CDD" id="cd19169">
    <property type="entry name" value="SET_SETD1"/>
    <property type="match status" value="1"/>
</dbReference>
<dbReference type="HOGENOM" id="CLU_002889_0_0_1"/>
<feature type="compositionally biased region" description="Polar residues" evidence="19">
    <location>
        <begin position="64"/>
        <end position="73"/>
    </location>
</feature>
<feature type="region of interest" description="Disordered" evidence="19">
    <location>
        <begin position="792"/>
        <end position="826"/>
    </location>
</feature>
<evidence type="ECO:0000256" key="1">
    <source>
        <dbReference type="ARBA" id="ARBA00004123"/>
    </source>
</evidence>
<evidence type="ECO:0000256" key="13">
    <source>
        <dbReference type="ARBA" id="ARBA00023242"/>
    </source>
</evidence>
<organism evidence="23 24">
    <name type="scientific">Serendipita indica (strain DSM 11827)</name>
    <name type="common">Root endophyte fungus</name>
    <name type="synonym">Piriformospora indica</name>
    <dbReference type="NCBI Taxonomy" id="1109443"/>
    <lineage>
        <taxon>Eukaryota</taxon>
        <taxon>Fungi</taxon>
        <taxon>Dikarya</taxon>
        <taxon>Basidiomycota</taxon>
        <taxon>Agaricomycotina</taxon>
        <taxon>Agaricomycetes</taxon>
        <taxon>Sebacinales</taxon>
        <taxon>Serendipitaceae</taxon>
        <taxon>Serendipita</taxon>
    </lineage>
</organism>
<dbReference type="PANTHER" id="PTHR45814:SF2">
    <property type="entry name" value="HISTONE-LYSINE N-METHYLTRANSFERASE SETD1"/>
    <property type="match status" value="1"/>
</dbReference>
<dbReference type="InterPro" id="IPR024657">
    <property type="entry name" value="COMPASS_Set1_N-SET"/>
</dbReference>
<keyword evidence="24" id="KW-1185">Reference proteome</keyword>
<evidence type="ECO:0000256" key="14">
    <source>
        <dbReference type="ARBA" id="ARBA00030093"/>
    </source>
</evidence>
<dbReference type="InterPro" id="IPR044570">
    <property type="entry name" value="Set1-like"/>
</dbReference>
<comment type="subcellular location">
    <subcellularLocation>
        <location evidence="2">Chromosome</location>
    </subcellularLocation>
    <subcellularLocation>
        <location evidence="1">Nucleus</location>
    </subcellularLocation>
</comment>
<dbReference type="FunCoup" id="G4TUE5">
    <property type="interactions" value="58"/>
</dbReference>
<feature type="domain" description="Post-SET" evidence="22">
    <location>
        <begin position="1208"/>
        <end position="1224"/>
    </location>
</feature>
<keyword evidence="6" id="KW-0489">Methyltransferase</keyword>
<dbReference type="Gene3D" id="2.170.270.10">
    <property type="entry name" value="SET domain"/>
    <property type="match status" value="1"/>
</dbReference>
<protein>
    <recommendedName>
        <fullName evidence="4">Histone-lysine N-methyltransferase, H3 lysine-4 specific</fullName>
        <ecNumber evidence="3">2.1.1.354</ecNumber>
    </recommendedName>
    <alternativeName>
        <fullName evidence="14">SET domain-containing protein 1</fullName>
    </alternativeName>
</protein>
<dbReference type="SMART" id="SM00508">
    <property type="entry name" value="PostSET"/>
    <property type="match status" value="1"/>
</dbReference>
<evidence type="ECO:0000256" key="10">
    <source>
        <dbReference type="ARBA" id="ARBA00022884"/>
    </source>
</evidence>
<dbReference type="STRING" id="1109443.G4TUE5"/>
<dbReference type="PANTHER" id="PTHR45814">
    <property type="entry name" value="HISTONE-LYSINE N-METHYLTRANSFERASE SETD1"/>
    <property type="match status" value="1"/>
</dbReference>
<comment type="catalytic activity">
    <reaction evidence="15">
        <text>L-lysyl(4)-[histone H3] + 3 S-adenosyl-L-methionine = N(6),N(6),N(6)-trimethyl-L-lysyl(4)-[histone H3] + 3 S-adenosyl-L-homocysteine + 3 H(+)</text>
        <dbReference type="Rhea" id="RHEA:60260"/>
        <dbReference type="Rhea" id="RHEA-COMP:15537"/>
        <dbReference type="Rhea" id="RHEA-COMP:15547"/>
        <dbReference type="ChEBI" id="CHEBI:15378"/>
        <dbReference type="ChEBI" id="CHEBI:29969"/>
        <dbReference type="ChEBI" id="CHEBI:57856"/>
        <dbReference type="ChEBI" id="CHEBI:59789"/>
        <dbReference type="ChEBI" id="CHEBI:61961"/>
        <dbReference type="EC" id="2.1.1.354"/>
    </reaction>
</comment>
<feature type="compositionally biased region" description="Pro residues" evidence="19">
    <location>
        <begin position="393"/>
        <end position="404"/>
    </location>
</feature>
<keyword evidence="13" id="KW-0539">Nucleus</keyword>
<dbReference type="GO" id="GO:0048188">
    <property type="term" value="C:Set1C/COMPASS complex"/>
    <property type="evidence" value="ECO:0007669"/>
    <property type="project" value="InterPro"/>
</dbReference>
<dbReference type="AlphaFoldDB" id="G4TUE5"/>
<evidence type="ECO:0000256" key="19">
    <source>
        <dbReference type="SAM" id="MobiDB-lite"/>
    </source>
</evidence>
<reference evidence="23 24" key="1">
    <citation type="journal article" date="2011" name="PLoS Pathog.">
        <title>Endophytic Life Strategies Decoded by Genome and Transcriptome Analyses of the Mutualistic Root Symbiont Piriformospora indica.</title>
        <authorList>
            <person name="Zuccaro A."/>
            <person name="Lahrmann U."/>
            <person name="Guldener U."/>
            <person name="Langen G."/>
            <person name="Pfiffi S."/>
            <person name="Biedenkopf D."/>
            <person name="Wong P."/>
            <person name="Samans B."/>
            <person name="Grimm C."/>
            <person name="Basiewicz M."/>
            <person name="Murat C."/>
            <person name="Martin F."/>
            <person name="Kogel K.H."/>
        </authorList>
    </citation>
    <scope>NUCLEOTIDE SEQUENCE [LARGE SCALE GENOMIC DNA]</scope>
    <source>
        <strain evidence="23 24">DSM 11827</strain>
    </source>
</reference>
<dbReference type="PROSITE" id="PS50102">
    <property type="entry name" value="RRM"/>
    <property type="match status" value="1"/>
</dbReference>
<feature type="compositionally biased region" description="Low complexity" evidence="19">
    <location>
        <begin position="446"/>
        <end position="455"/>
    </location>
</feature>
<feature type="compositionally biased region" description="Pro residues" evidence="19">
    <location>
        <begin position="424"/>
        <end position="445"/>
    </location>
</feature>
<feature type="compositionally biased region" description="Basic residues" evidence="19">
    <location>
        <begin position="803"/>
        <end position="820"/>
    </location>
</feature>
<feature type="region of interest" description="Disordered" evidence="19">
    <location>
        <begin position="19"/>
        <end position="104"/>
    </location>
</feature>
<evidence type="ECO:0000256" key="5">
    <source>
        <dbReference type="ARBA" id="ARBA00022454"/>
    </source>
</evidence>
<evidence type="ECO:0000256" key="8">
    <source>
        <dbReference type="ARBA" id="ARBA00022691"/>
    </source>
</evidence>
<sequence length="1224" mass="134265">MSWPSFSSSSSGAMMLLARANNAVDDEEEEEGAIENENCSSFPPALPVHTNRQHDQQHPWASTRGDSTRPSEYSLSRHNSTSSGSSGLPPSLRGPPTAPSLFSSSQPLQLEIPAWPPPPEEPRKRNWFAVYDPNLDPKRSRGKEIIFRYDGRVEPGQRELEIRDPRLVAKKAGKDLTGRGMKKWRELFYTLEWEYDNNSVGPAPPTSILVSGLSPLTPYPHVRRHFSQHAPIVAFETKADYSSGAPLGIVFIRYDSHETAKMIAQRENGQRIGVGTEGLVVTVELDNGEKCKELVDREIAARRRRATSAHGPNGDDAKRAGSTGTPLNASETTPQPSQQPAAPVNPAHPFLPARPPPAAIQQALPPHSTRKIGQVSSSSRGASVLLGSRMASTPPPSTPLPQPPSSKSGLLKLSDTHNAHIRTPTPPPPTTAPPPVPSAPPPSFSMPPSSALLSARVNAPAPPPPSEPPPPLPKPQDEEDKEAAHEALILVLQKNGKEHIRLDGLPTGRGVLDRSGMIGLREKDVMEFFDGFDPDDVVHDHTGWYVTFRDASAARRATLILDGRPLNRYTVKMNVCNPPHKVVAKPKKYNEAALVKEVREMIVKELRAQAERDVRERVVVERVRMLIVEERSRREIESAAGANAVANMDEGGMSQEQQEREDAMMGLNVLKRINGLKGLSFKRKMQQESKPSPLRPLNVSKPEKARTLSEFPSTRREPTKAAGVKIDDEAEMEMRRKDVRAKSRREREMELDASSSSEEEEVVEPPPVRHPQPFSEQDMALPLGIILDDDLADNDFLPPGSSSKKRKPKTTKASKAKKEKSKKEGHDVMDGISTLVDDTPYKVQIPSFDITSPIQLTVPQWSSPSKPRVQPLQGVAEAENDLSSRLANMDLNLGDDDEDTYFAKIVLMRYLGQDPDHGFDLSDPDLKVAFPPPPAPPKKVTVWRGHTSGSARSEGYYKIPSAAKVSYVEQYVHRAKRTASGPGGSGPGGAANNEPNKITVNQAALKNAVSSRSNRANTRRMAQGLEQKNMLRQALANSLAEANPGQQNTVDAGAGGAGGHVSGHDTLAAAPEVTIKFNQLQSRKKQLQFARSPIHDWGLYALERIPKGEMVIEYVGEVIRQQVAEKRERAYERSGIGSSYLFRIDDDLVVDATKIGNLGRLINHSCDPNCTAKIITIGGQKKIVIYAKVDIHPGDEVTYDYHFPIENEKIPCLCGAAKCRGFLN</sequence>
<dbReference type="GO" id="GO:0032259">
    <property type="term" value="P:methylation"/>
    <property type="evidence" value="ECO:0007669"/>
    <property type="project" value="UniProtKB-KW"/>
</dbReference>
<feature type="region of interest" description="Disordered" evidence="19">
    <location>
        <begin position="683"/>
        <end position="775"/>
    </location>
</feature>
<feature type="domain" description="SET" evidence="21">
    <location>
        <begin position="1085"/>
        <end position="1202"/>
    </location>
</feature>
<evidence type="ECO:0000313" key="24">
    <source>
        <dbReference type="Proteomes" id="UP000007148"/>
    </source>
</evidence>
<dbReference type="GO" id="GO:0003723">
    <property type="term" value="F:RNA binding"/>
    <property type="evidence" value="ECO:0007669"/>
    <property type="project" value="UniProtKB-UniRule"/>
</dbReference>
<dbReference type="SUPFAM" id="SSF82199">
    <property type="entry name" value="SET domain"/>
    <property type="match status" value="1"/>
</dbReference>
<dbReference type="OrthoDB" id="308383at2759"/>
<evidence type="ECO:0000256" key="4">
    <source>
        <dbReference type="ARBA" id="ARBA00015839"/>
    </source>
</evidence>
<feature type="compositionally biased region" description="Basic and acidic residues" evidence="19">
    <location>
        <begin position="701"/>
        <end position="719"/>
    </location>
</feature>
<dbReference type="eggNOG" id="KOG1080">
    <property type="taxonomic scope" value="Eukaryota"/>
</dbReference>
<dbReference type="GO" id="GO:0005694">
    <property type="term" value="C:chromosome"/>
    <property type="evidence" value="ECO:0007669"/>
    <property type="project" value="UniProtKB-SubCell"/>
</dbReference>
<feature type="region of interest" description="Disordered" evidence="19">
    <location>
        <begin position="302"/>
        <end position="482"/>
    </location>
</feature>
<dbReference type="SMART" id="SM00317">
    <property type="entry name" value="SET"/>
    <property type="match status" value="1"/>
</dbReference>
<comment type="catalytic activity">
    <reaction evidence="17">
        <text>N(6),N(6)-dimethyl-L-lysyl(4)-[histone H3] + S-adenosyl-L-methionine = N(6),N(6),N(6)-trimethyl-L-lysyl(4)-[histone H3] + S-adenosyl-L-homocysteine + H(+)</text>
        <dbReference type="Rhea" id="RHEA:60272"/>
        <dbReference type="Rhea" id="RHEA-COMP:15537"/>
        <dbReference type="Rhea" id="RHEA-COMP:15540"/>
        <dbReference type="ChEBI" id="CHEBI:15378"/>
        <dbReference type="ChEBI" id="CHEBI:57856"/>
        <dbReference type="ChEBI" id="CHEBI:59789"/>
        <dbReference type="ChEBI" id="CHEBI:61961"/>
        <dbReference type="ChEBI" id="CHEBI:61976"/>
    </reaction>
</comment>
<dbReference type="SUPFAM" id="SSF54928">
    <property type="entry name" value="RNA-binding domain, RBD"/>
    <property type="match status" value="1"/>
</dbReference>
<evidence type="ECO:0000256" key="16">
    <source>
        <dbReference type="ARBA" id="ARBA00047583"/>
    </source>
</evidence>
<evidence type="ECO:0000256" key="18">
    <source>
        <dbReference type="PROSITE-ProRule" id="PRU00176"/>
    </source>
</evidence>
<feature type="compositionally biased region" description="Polar residues" evidence="19">
    <location>
        <begin position="322"/>
        <end position="333"/>
    </location>
</feature>
<evidence type="ECO:0000256" key="15">
    <source>
        <dbReference type="ARBA" id="ARBA00047571"/>
    </source>
</evidence>
<evidence type="ECO:0000256" key="7">
    <source>
        <dbReference type="ARBA" id="ARBA00022679"/>
    </source>
</evidence>
<evidence type="ECO:0000256" key="11">
    <source>
        <dbReference type="ARBA" id="ARBA00023015"/>
    </source>
</evidence>
<dbReference type="GO" id="GO:0140999">
    <property type="term" value="F:histone H3K4 trimethyltransferase activity"/>
    <property type="evidence" value="ECO:0007669"/>
    <property type="project" value="UniProtKB-EC"/>
</dbReference>
<dbReference type="InterPro" id="IPR000504">
    <property type="entry name" value="RRM_dom"/>
</dbReference>
<name>G4TUE5_SERID</name>
<dbReference type="InterPro" id="IPR035979">
    <property type="entry name" value="RBD_domain_sf"/>
</dbReference>
<dbReference type="InterPro" id="IPR003616">
    <property type="entry name" value="Post-SET_dom"/>
</dbReference>
<dbReference type="EMBL" id="CAFZ01000375">
    <property type="protein sequence ID" value="CCA74938.1"/>
    <property type="molecule type" value="Genomic_DNA"/>
</dbReference>
<evidence type="ECO:0000259" key="22">
    <source>
        <dbReference type="PROSITE" id="PS50868"/>
    </source>
</evidence>
<dbReference type="PROSITE" id="PS50868">
    <property type="entry name" value="POST_SET"/>
    <property type="match status" value="1"/>
</dbReference>
<keyword evidence="7" id="KW-0808">Transferase</keyword>
<feature type="domain" description="RRM" evidence="20">
    <location>
        <begin position="206"/>
        <end position="288"/>
    </location>
</feature>
<feature type="compositionally biased region" description="Pro residues" evidence="19">
    <location>
        <begin position="460"/>
        <end position="474"/>
    </location>
</feature>
<feature type="compositionally biased region" description="Acidic residues" evidence="19">
    <location>
        <begin position="24"/>
        <end position="34"/>
    </location>
</feature>
<dbReference type="Pfam" id="PF00856">
    <property type="entry name" value="SET"/>
    <property type="match status" value="1"/>
</dbReference>
<dbReference type="Pfam" id="PF00076">
    <property type="entry name" value="RRM_1"/>
    <property type="match status" value="1"/>
</dbReference>